<dbReference type="SUPFAM" id="SSF50249">
    <property type="entry name" value="Nucleic acid-binding proteins"/>
    <property type="match status" value="1"/>
</dbReference>
<dbReference type="PANTHER" id="PTHR13989:SF16">
    <property type="entry name" value="REPLICATION PROTEIN A2"/>
    <property type="match status" value="1"/>
</dbReference>
<accession>A0ABD2NCU9</accession>
<sequence>MWNSSDFGDVSGAGGFFNTANEVDDSPGKEQGARRPQSVFPVVVRQIKDCPDEEFTMFGMPAQILCLVGVLMDYEVQSTKAIYNIQDHTGTIKAIWWLENDKENQQKLPDVKEKAYVQLFGSLKVQDDEKMIMALRMFPVDDCNVVTNHLLQVIQVRLECEHIANNPTGPSLAVKKNNPGAELASSMHFLENSVPDSSLTPIQSQVHEILRRSGSISGTSKSALLNHFPQNKAVEVM</sequence>
<dbReference type="EMBL" id="JABFTP020000083">
    <property type="protein sequence ID" value="KAL3276230.1"/>
    <property type="molecule type" value="Genomic_DNA"/>
</dbReference>
<dbReference type="Proteomes" id="UP001516400">
    <property type="component" value="Unassembled WGS sequence"/>
</dbReference>
<evidence type="ECO:0000313" key="6">
    <source>
        <dbReference type="Proteomes" id="UP001516400"/>
    </source>
</evidence>
<organism evidence="5 6">
    <name type="scientific">Cryptolaemus montrouzieri</name>
    <dbReference type="NCBI Taxonomy" id="559131"/>
    <lineage>
        <taxon>Eukaryota</taxon>
        <taxon>Metazoa</taxon>
        <taxon>Ecdysozoa</taxon>
        <taxon>Arthropoda</taxon>
        <taxon>Hexapoda</taxon>
        <taxon>Insecta</taxon>
        <taxon>Pterygota</taxon>
        <taxon>Neoptera</taxon>
        <taxon>Endopterygota</taxon>
        <taxon>Coleoptera</taxon>
        <taxon>Polyphaga</taxon>
        <taxon>Cucujiformia</taxon>
        <taxon>Coccinelloidea</taxon>
        <taxon>Coccinellidae</taxon>
        <taxon>Scymninae</taxon>
        <taxon>Scymnini</taxon>
        <taxon>Cryptolaemus</taxon>
    </lineage>
</organism>
<dbReference type="InterPro" id="IPR012340">
    <property type="entry name" value="NA-bd_OB-fold"/>
</dbReference>
<comment type="caution">
    <text evidence="5">The sequence shown here is derived from an EMBL/GenBank/DDBJ whole genome shotgun (WGS) entry which is preliminary data.</text>
</comment>
<dbReference type="CDD" id="cd04478">
    <property type="entry name" value="RPA2_DBD_D"/>
    <property type="match status" value="1"/>
</dbReference>
<evidence type="ECO:0000256" key="2">
    <source>
        <dbReference type="ARBA" id="ARBA00023125"/>
    </source>
</evidence>
<evidence type="ECO:0000256" key="4">
    <source>
        <dbReference type="SAM" id="MobiDB-lite"/>
    </source>
</evidence>
<name>A0ABD2NCU9_9CUCU</name>
<gene>
    <name evidence="5" type="ORF">HHI36_020946</name>
</gene>
<evidence type="ECO:0000313" key="5">
    <source>
        <dbReference type="EMBL" id="KAL3276230.1"/>
    </source>
</evidence>
<protein>
    <recommendedName>
        <fullName evidence="7">Replication protein A 32 kDa subunit</fullName>
    </recommendedName>
</protein>
<dbReference type="PANTHER" id="PTHR13989">
    <property type="entry name" value="REPLICATION PROTEIN A-RELATED"/>
    <property type="match status" value="1"/>
</dbReference>
<keyword evidence="3" id="KW-0539">Nucleus</keyword>
<reference evidence="5 6" key="1">
    <citation type="journal article" date="2021" name="BMC Biol.">
        <title>Horizontally acquired antibacterial genes associated with adaptive radiation of ladybird beetles.</title>
        <authorList>
            <person name="Li H.S."/>
            <person name="Tang X.F."/>
            <person name="Huang Y.H."/>
            <person name="Xu Z.Y."/>
            <person name="Chen M.L."/>
            <person name="Du X.Y."/>
            <person name="Qiu B.Y."/>
            <person name="Chen P.T."/>
            <person name="Zhang W."/>
            <person name="Slipinski A."/>
            <person name="Escalona H.E."/>
            <person name="Waterhouse R.M."/>
            <person name="Zwick A."/>
            <person name="Pang H."/>
        </authorList>
    </citation>
    <scope>NUCLEOTIDE SEQUENCE [LARGE SCALE GENOMIC DNA]</scope>
    <source>
        <strain evidence="5">SYSU2018</strain>
    </source>
</reference>
<dbReference type="GO" id="GO:0003677">
    <property type="term" value="F:DNA binding"/>
    <property type="evidence" value="ECO:0007669"/>
    <property type="project" value="UniProtKB-KW"/>
</dbReference>
<dbReference type="Gene3D" id="2.40.50.140">
    <property type="entry name" value="Nucleic acid-binding proteins"/>
    <property type="match status" value="1"/>
</dbReference>
<keyword evidence="2" id="KW-0238">DNA-binding</keyword>
<keyword evidence="6" id="KW-1185">Reference proteome</keyword>
<dbReference type="InterPro" id="IPR040260">
    <property type="entry name" value="RFA2-like"/>
</dbReference>
<evidence type="ECO:0000256" key="1">
    <source>
        <dbReference type="ARBA" id="ARBA00004123"/>
    </source>
</evidence>
<evidence type="ECO:0008006" key="7">
    <source>
        <dbReference type="Google" id="ProtNLM"/>
    </source>
</evidence>
<feature type="region of interest" description="Disordered" evidence="4">
    <location>
        <begin position="18"/>
        <end position="37"/>
    </location>
</feature>
<dbReference type="GO" id="GO:0005634">
    <property type="term" value="C:nucleus"/>
    <property type="evidence" value="ECO:0007669"/>
    <property type="project" value="UniProtKB-SubCell"/>
</dbReference>
<proteinExistence type="predicted"/>
<evidence type="ECO:0000256" key="3">
    <source>
        <dbReference type="ARBA" id="ARBA00023242"/>
    </source>
</evidence>
<comment type="subcellular location">
    <subcellularLocation>
        <location evidence="1">Nucleus</location>
    </subcellularLocation>
</comment>
<dbReference type="AlphaFoldDB" id="A0ABD2NCU9"/>